<feature type="transmembrane region" description="Helical" evidence="9">
    <location>
        <begin position="21"/>
        <end position="38"/>
    </location>
</feature>
<evidence type="ECO:0000256" key="8">
    <source>
        <dbReference type="PIRNR" id="PIRNR005353"/>
    </source>
</evidence>
<evidence type="ECO:0000256" key="6">
    <source>
        <dbReference type="ARBA" id="ARBA00022989"/>
    </source>
</evidence>
<feature type="transmembrane region" description="Helical" evidence="9">
    <location>
        <begin position="50"/>
        <end position="74"/>
    </location>
</feature>
<dbReference type="InterPro" id="IPR006043">
    <property type="entry name" value="NCS2"/>
</dbReference>
<feature type="transmembrane region" description="Helical" evidence="9">
    <location>
        <begin position="359"/>
        <end position="379"/>
    </location>
</feature>
<accession>A0A932MN64</accession>
<evidence type="ECO:0000256" key="2">
    <source>
        <dbReference type="ARBA" id="ARBA00005697"/>
    </source>
</evidence>
<evidence type="ECO:0000256" key="9">
    <source>
        <dbReference type="SAM" id="Phobius"/>
    </source>
</evidence>
<comment type="subcellular location">
    <subcellularLocation>
        <location evidence="1 8">Cell membrane</location>
        <topology evidence="1 8">Multi-pass membrane protein</topology>
    </subcellularLocation>
</comment>
<feature type="transmembrane region" description="Helical" evidence="9">
    <location>
        <begin position="432"/>
        <end position="448"/>
    </location>
</feature>
<evidence type="ECO:0000313" key="10">
    <source>
        <dbReference type="EMBL" id="MBI3127257.1"/>
    </source>
</evidence>
<comment type="caution">
    <text evidence="10">The sequence shown here is derived from an EMBL/GenBank/DDBJ whole genome shotgun (WGS) entry which is preliminary data.</text>
</comment>
<dbReference type="PIRSF" id="PIRSF005353">
    <property type="entry name" value="PbuG"/>
    <property type="match status" value="1"/>
</dbReference>
<dbReference type="PANTHER" id="PTHR43337">
    <property type="entry name" value="XANTHINE/URACIL PERMEASE C887.17-RELATED"/>
    <property type="match status" value="1"/>
</dbReference>
<dbReference type="Pfam" id="PF00860">
    <property type="entry name" value="Xan_ur_permease"/>
    <property type="match status" value="1"/>
</dbReference>
<keyword evidence="5 8" id="KW-0812">Transmembrane</keyword>
<dbReference type="Proteomes" id="UP000782312">
    <property type="component" value="Unassembled WGS sequence"/>
</dbReference>
<dbReference type="EMBL" id="JACPUR010000017">
    <property type="protein sequence ID" value="MBI3127257.1"/>
    <property type="molecule type" value="Genomic_DNA"/>
</dbReference>
<feature type="transmembrane region" description="Helical" evidence="9">
    <location>
        <begin position="391"/>
        <end position="420"/>
    </location>
</feature>
<dbReference type="AlphaFoldDB" id="A0A932MN64"/>
<feature type="transmembrane region" description="Helical" evidence="9">
    <location>
        <begin position="109"/>
        <end position="127"/>
    </location>
</feature>
<evidence type="ECO:0000256" key="3">
    <source>
        <dbReference type="ARBA" id="ARBA00022448"/>
    </source>
</evidence>
<evidence type="ECO:0000256" key="1">
    <source>
        <dbReference type="ARBA" id="ARBA00004651"/>
    </source>
</evidence>
<feature type="transmembrane region" description="Helical" evidence="9">
    <location>
        <begin position="139"/>
        <end position="163"/>
    </location>
</feature>
<protein>
    <submittedName>
        <fullName evidence="10">NCS2 family permease</fullName>
    </submittedName>
</protein>
<organism evidence="10 11">
    <name type="scientific">Tectimicrobiota bacterium</name>
    <dbReference type="NCBI Taxonomy" id="2528274"/>
    <lineage>
        <taxon>Bacteria</taxon>
        <taxon>Pseudomonadati</taxon>
        <taxon>Nitrospinota/Tectimicrobiota group</taxon>
        <taxon>Candidatus Tectimicrobiota</taxon>
    </lineage>
</organism>
<keyword evidence="4 8" id="KW-1003">Cell membrane</keyword>
<keyword evidence="7 8" id="KW-0472">Membrane</keyword>
<keyword evidence="3 8" id="KW-0813">Transport</keyword>
<sequence length="450" mass="46949">MTEWLGRRFELERHGTSICQEVLGGTTTFLALSYIIFVQPVVLSQAGMDAGAVLAATCLGGAAFTALMGLMTNYPIAMAPAMGHNFFFAFTVCGAAAAGGLGYSWQEALGATALAGAAFVVLSLVGLREKILHAVPSSLRHAIAVGIGLLIALVGMQYGGIVIDRPGTIIGLGALTAAPVLLTIFGLVLTGALMSLRVRGAMLIGMLVSAAVGVATGFIEFRGLTSAPPSITPTLLRLDLMSRWLEPGFWTAVFIFLFLDMFDSVGTLVGVGERAGLMKGGVLPKAREALTADAFATTGGACLGTSTITSYIESAAGVAAGARTGLANLVTSALFLLALFFTPLIQTVGGGVGIGPKKVLYPVIAPALIVVGSFMISSLKHIDWDDPTEYLPAFLCAIIMPFTFSITEGIAFGFILYSILKLVTDRTGDAHPLVYLLSVLFLFRYAFLTV</sequence>
<dbReference type="GO" id="GO:0005345">
    <property type="term" value="F:purine nucleobase transmembrane transporter activity"/>
    <property type="evidence" value="ECO:0007669"/>
    <property type="project" value="TreeGrafter"/>
</dbReference>
<dbReference type="PANTHER" id="PTHR43337:SF1">
    <property type="entry name" value="XANTHINE_URACIL PERMEASE C887.17-RELATED"/>
    <property type="match status" value="1"/>
</dbReference>
<dbReference type="InterPro" id="IPR026033">
    <property type="entry name" value="Azg-like_bact_archaea"/>
</dbReference>
<comment type="similarity">
    <text evidence="2 8">Belongs to the nucleobase:cation symporter-2 (NCS2) (TC 2.A.40) family. Azg-like subfamily.</text>
</comment>
<evidence type="ECO:0000313" key="11">
    <source>
        <dbReference type="Proteomes" id="UP000782312"/>
    </source>
</evidence>
<feature type="transmembrane region" description="Helical" evidence="9">
    <location>
        <begin position="86"/>
        <end position="103"/>
    </location>
</feature>
<evidence type="ECO:0000256" key="4">
    <source>
        <dbReference type="ARBA" id="ARBA00022475"/>
    </source>
</evidence>
<feature type="transmembrane region" description="Helical" evidence="9">
    <location>
        <begin position="169"/>
        <end position="189"/>
    </location>
</feature>
<name>A0A932MN64_UNCTE</name>
<feature type="transmembrane region" description="Helical" evidence="9">
    <location>
        <begin position="332"/>
        <end position="352"/>
    </location>
</feature>
<evidence type="ECO:0000256" key="5">
    <source>
        <dbReference type="ARBA" id="ARBA00022692"/>
    </source>
</evidence>
<feature type="transmembrane region" description="Helical" evidence="9">
    <location>
        <begin position="201"/>
        <end position="219"/>
    </location>
</feature>
<gene>
    <name evidence="10" type="ORF">HYZ11_06605</name>
</gene>
<keyword evidence="6 8" id="KW-1133">Transmembrane helix</keyword>
<feature type="transmembrane region" description="Helical" evidence="9">
    <location>
        <begin position="249"/>
        <end position="271"/>
    </location>
</feature>
<dbReference type="GO" id="GO:0005886">
    <property type="term" value="C:plasma membrane"/>
    <property type="evidence" value="ECO:0007669"/>
    <property type="project" value="UniProtKB-SubCell"/>
</dbReference>
<evidence type="ECO:0000256" key="7">
    <source>
        <dbReference type="ARBA" id="ARBA00023136"/>
    </source>
</evidence>
<reference evidence="10" key="1">
    <citation type="submission" date="2020-07" db="EMBL/GenBank/DDBJ databases">
        <title>Huge and variable diversity of episymbiotic CPR bacteria and DPANN archaea in groundwater ecosystems.</title>
        <authorList>
            <person name="He C.Y."/>
            <person name="Keren R."/>
            <person name="Whittaker M."/>
            <person name="Farag I.F."/>
            <person name="Doudna J."/>
            <person name="Cate J.H.D."/>
            <person name="Banfield J.F."/>
        </authorList>
    </citation>
    <scope>NUCLEOTIDE SEQUENCE</scope>
    <source>
        <strain evidence="10">NC_groundwater_763_Ag_S-0.2um_68_21</strain>
    </source>
</reference>
<proteinExistence type="inferred from homology"/>
<dbReference type="InterPro" id="IPR045018">
    <property type="entry name" value="Azg-like"/>
</dbReference>